<protein>
    <submittedName>
        <fullName evidence="1">Peptidase M24, structural domain-containing protein</fullName>
    </submittedName>
</protein>
<comment type="caution">
    <text evidence="1">The sequence shown here is derived from an EMBL/GenBank/DDBJ whole genome shotgun (WGS) entry which is preliminary data.</text>
</comment>
<dbReference type="Proteomes" id="UP000814128">
    <property type="component" value="Unassembled WGS sequence"/>
</dbReference>
<evidence type="ECO:0000313" key="1">
    <source>
        <dbReference type="EMBL" id="KAI0033816.1"/>
    </source>
</evidence>
<name>A0ACB8QR23_9AGAM</name>
<organism evidence="1 2">
    <name type="scientific">Vararia minispora EC-137</name>
    <dbReference type="NCBI Taxonomy" id="1314806"/>
    <lineage>
        <taxon>Eukaryota</taxon>
        <taxon>Fungi</taxon>
        <taxon>Dikarya</taxon>
        <taxon>Basidiomycota</taxon>
        <taxon>Agaricomycotina</taxon>
        <taxon>Agaricomycetes</taxon>
        <taxon>Russulales</taxon>
        <taxon>Lachnocladiaceae</taxon>
        <taxon>Vararia</taxon>
    </lineage>
</organism>
<gene>
    <name evidence="1" type="ORF">K488DRAFT_77625</name>
</gene>
<reference evidence="1" key="1">
    <citation type="submission" date="2021-02" db="EMBL/GenBank/DDBJ databases">
        <authorList>
            <consortium name="DOE Joint Genome Institute"/>
            <person name="Ahrendt S."/>
            <person name="Looney B.P."/>
            <person name="Miyauchi S."/>
            <person name="Morin E."/>
            <person name="Drula E."/>
            <person name="Courty P.E."/>
            <person name="Chicoki N."/>
            <person name="Fauchery L."/>
            <person name="Kohler A."/>
            <person name="Kuo A."/>
            <person name="Labutti K."/>
            <person name="Pangilinan J."/>
            <person name="Lipzen A."/>
            <person name="Riley R."/>
            <person name="Andreopoulos W."/>
            <person name="He G."/>
            <person name="Johnson J."/>
            <person name="Barry K.W."/>
            <person name="Grigoriev I.V."/>
            <person name="Nagy L."/>
            <person name="Hibbett D."/>
            <person name="Henrissat B."/>
            <person name="Matheny P.B."/>
            <person name="Labbe J."/>
            <person name="Martin F."/>
        </authorList>
    </citation>
    <scope>NUCLEOTIDE SEQUENCE</scope>
    <source>
        <strain evidence="1">EC-137</strain>
    </source>
</reference>
<evidence type="ECO:0000313" key="2">
    <source>
        <dbReference type="Proteomes" id="UP000814128"/>
    </source>
</evidence>
<proteinExistence type="predicted"/>
<accession>A0ACB8QR23</accession>
<dbReference type="EMBL" id="MU273511">
    <property type="protein sequence ID" value="KAI0033816.1"/>
    <property type="molecule type" value="Genomic_DNA"/>
</dbReference>
<keyword evidence="2" id="KW-1185">Reference proteome</keyword>
<sequence>MTHSTTTGPAIDAKVDARVTGAHDDDDDIDDDEQDATNGDGKKKKKKKAKKKGGSGAKVGQTEPPRVGLSKLFPDGVYPEGELQEYKDDNIWRTTSEEKRAAERAAMEDPSLTYQNIRRAAEVHRQVRAYARKAIRPGMRMMEIADLIEDGTRALVEESGLESGIGFPTGLSLNNCAAHYTPNAGDTIVLQKEDVLKVDIGVHVNGRICDSAFTLTFEPTYNNLLEAVKAATNAGIREAGIDARLGEIGAIIQETMESYEVEVGGKVLPVKSIENLSGHTIVPYMIHGGDRGKSVLLVKNNDQTRMEEGEYYAIETFGSTGRGRVVESGDCSHYAKIYNAPHTPLRLQTAKSLLKTINKHFDTLPFCRRYLDRLGESKYLLALNHLVAQGIVQDYPPLCDQRGAMTAQFEHTILLRPTVKEVISRGNDY</sequence>
<reference evidence="1" key="2">
    <citation type="journal article" date="2022" name="New Phytol.">
        <title>Evolutionary transition to the ectomycorrhizal habit in the genomes of a hyperdiverse lineage of mushroom-forming fungi.</title>
        <authorList>
            <person name="Looney B."/>
            <person name="Miyauchi S."/>
            <person name="Morin E."/>
            <person name="Drula E."/>
            <person name="Courty P.E."/>
            <person name="Kohler A."/>
            <person name="Kuo A."/>
            <person name="LaButti K."/>
            <person name="Pangilinan J."/>
            <person name="Lipzen A."/>
            <person name="Riley R."/>
            <person name="Andreopoulos W."/>
            <person name="He G."/>
            <person name="Johnson J."/>
            <person name="Nolan M."/>
            <person name="Tritt A."/>
            <person name="Barry K.W."/>
            <person name="Grigoriev I.V."/>
            <person name="Nagy L.G."/>
            <person name="Hibbett D."/>
            <person name="Henrissat B."/>
            <person name="Matheny P.B."/>
            <person name="Labbe J."/>
            <person name="Martin F.M."/>
        </authorList>
    </citation>
    <scope>NUCLEOTIDE SEQUENCE</scope>
    <source>
        <strain evidence="1">EC-137</strain>
    </source>
</reference>